<evidence type="ECO:0000256" key="5">
    <source>
        <dbReference type="ARBA" id="ARBA00023204"/>
    </source>
</evidence>
<sequence>MSVLHVDVDAFFCQVEVARRNHRQQHHQQQQQQQQQQQLRQQRQQRQYQKRLRYVQDEGDESHARFRAVVVEEEEADREKAAKHGADRHNHEQAQMLTCHTPVCVQQHQDIIAVSHAARRLGVYKHMTPRQARRVLLPRGGHVLHVFTERLSGRVSYRPYRRASKQVMDAIRSGLTKQDLLQVASIDEAYIKLGTSDTSTALRVAKAVQRACYSLTGYRVSVGVAHNMLLAKLASCQAKPFGIVCLRTTADATRVLQSTPPWKLPGLGPKKQLLQQANIASAAALQRLSQPEIANLLRVEASEAARVLEWCFGRDHRHVTRQGPPKSYGTHSSLTPVAKLEYDELGNPTGKMLNPVTIECRDVLMRFFQDMSVELLERIQEFPSQVPRTLTLHCRRHEVASEVARSVAFPSSVSLGRVMDESELAGNATKLAKTAWSLLRYLIKDPTQLITRVSLVATNMRKRPETRQLSHYFARSRSRKHGSSGDDGNGDDGTPPAKQPKCQPHQRQQQRQQQQQRLQQHKAPAPDADPSTAEEPVHDRQHQAIEMVMLPEEDREDHGNTAAAAAADDDDDDADDDDDSPFSDEHWRFDDEQLAHRVVPPQHLHL</sequence>
<dbReference type="eggNOG" id="ENOG502SU5E">
    <property type="taxonomic scope" value="Eukaryota"/>
</dbReference>
<dbReference type="Pfam" id="PF00817">
    <property type="entry name" value="IMS"/>
    <property type="match status" value="1"/>
</dbReference>
<comment type="subcellular location">
    <subcellularLocation>
        <location evidence="1">Nucleus</location>
    </subcellularLocation>
</comment>
<evidence type="ECO:0000256" key="2">
    <source>
        <dbReference type="ARBA" id="ARBA00022679"/>
    </source>
</evidence>
<dbReference type="GO" id="GO:0009314">
    <property type="term" value="P:response to radiation"/>
    <property type="evidence" value="ECO:0007669"/>
    <property type="project" value="TreeGrafter"/>
</dbReference>
<keyword evidence="6" id="KW-0539">Nucleus</keyword>
<dbReference type="AlphaFoldDB" id="F2UGA5"/>
<dbReference type="PANTHER" id="PTHR45873">
    <property type="entry name" value="DNA POLYMERASE ETA"/>
    <property type="match status" value="1"/>
</dbReference>
<dbReference type="Gene3D" id="3.30.70.270">
    <property type="match status" value="1"/>
</dbReference>
<dbReference type="PANTHER" id="PTHR45873:SF1">
    <property type="entry name" value="DNA POLYMERASE ETA"/>
    <property type="match status" value="1"/>
</dbReference>
<keyword evidence="10" id="KW-1185">Reference proteome</keyword>
<keyword evidence="5" id="KW-0234">DNA repair</keyword>
<gene>
    <name evidence="9" type="ORF">PTSG_12635</name>
</gene>
<dbReference type="GO" id="GO:0035861">
    <property type="term" value="C:site of double-strand break"/>
    <property type="evidence" value="ECO:0007669"/>
    <property type="project" value="TreeGrafter"/>
</dbReference>
<dbReference type="GO" id="GO:0005634">
    <property type="term" value="C:nucleus"/>
    <property type="evidence" value="ECO:0007669"/>
    <property type="project" value="UniProtKB-SubCell"/>
</dbReference>
<dbReference type="Proteomes" id="UP000007799">
    <property type="component" value="Unassembled WGS sequence"/>
</dbReference>
<evidence type="ECO:0000313" key="10">
    <source>
        <dbReference type="Proteomes" id="UP000007799"/>
    </source>
</evidence>
<feature type="compositionally biased region" description="Basic and acidic residues" evidence="7">
    <location>
        <begin position="583"/>
        <end position="595"/>
    </location>
</feature>
<dbReference type="GO" id="GO:0005657">
    <property type="term" value="C:replication fork"/>
    <property type="evidence" value="ECO:0007669"/>
    <property type="project" value="TreeGrafter"/>
</dbReference>
<feature type="compositionally biased region" description="Low complexity" evidence="7">
    <location>
        <begin position="27"/>
        <end position="47"/>
    </location>
</feature>
<evidence type="ECO:0000256" key="3">
    <source>
        <dbReference type="ARBA" id="ARBA00022723"/>
    </source>
</evidence>
<dbReference type="InterPro" id="IPR052230">
    <property type="entry name" value="DNA_polymerase_eta"/>
</dbReference>
<dbReference type="EMBL" id="GL832973">
    <property type="protein sequence ID" value="EGD75655.1"/>
    <property type="molecule type" value="Genomic_DNA"/>
</dbReference>
<feature type="region of interest" description="Disordered" evidence="7">
    <location>
        <begin position="462"/>
        <end position="606"/>
    </location>
</feature>
<accession>F2UGA5</accession>
<dbReference type="GO" id="GO:0042276">
    <property type="term" value="P:error-prone translesion synthesis"/>
    <property type="evidence" value="ECO:0007669"/>
    <property type="project" value="TreeGrafter"/>
</dbReference>
<evidence type="ECO:0000256" key="7">
    <source>
        <dbReference type="SAM" id="MobiDB-lite"/>
    </source>
</evidence>
<dbReference type="PROSITE" id="PS50173">
    <property type="entry name" value="UMUC"/>
    <property type="match status" value="1"/>
</dbReference>
<protein>
    <recommendedName>
        <fullName evidence="8">UmuC domain-containing protein</fullName>
    </recommendedName>
</protein>
<keyword evidence="3" id="KW-0479">Metal-binding</keyword>
<dbReference type="GeneID" id="16072136"/>
<feature type="compositionally biased region" description="Low complexity" evidence="7">
    <location>
        <begin position="506"/>
        <end position="518"/>
    </location>
</feature>
<dbReference type="OrthoDB" id="5723at2759"/>
<dbReference type="Gene3D" id="3.40.1170.60">
    <property type="match status" value="1"/>
</dbReference>
<keyword evidence="4" id="KW-0227">DNA damage</keyword>
<evidence type="ECO:0000256" key="1">
    <source>
        <dbReference type="ARBA" id="ARBA00004123"/>
    </source>
</evidence>
<dbReference type="InParanoid" id="F2UGA5"/>
<reference evidence="9" key="1">
    <citation type="submission" date="2009-08" db="EMBL/GenBank/DDBJ databases">
        <title>Annotation of Salpingoeca rosetta.</title>
        <authorList>
            <consortium name="The Broad Institute Genome Sequencing Platform"/>
            <person name="Russ C."/>
            <person name="Cuomo C."/>
            <person name="Burger G."/>
            <person name="Gray M.W."/>
            <person name="Holland P.W.H."/>
            <person name="King N."/>
            <person name="Lang F.B.F."/>
            <person name="Roger A.J."/>
            <person name="Ruiz-Trillo I."/>
            <person name="Young S.K."/>
            <person name="Zeng Q."/>
            <person name="Gargeya S."/>
            <person name="Alvarado L."/>
            <person name="Berlin A."/>
            <person name="Chapman S.B."/>
            <person name="Chen Z."/>
            <person name="Freedman E."/>
            <person name="Gellesch M."/>
            <person name="Goldberg J."/>
            <person name="Griggs A."/>
            <person name="Gujja S."/>
            <person name="Heilman E."/>
            <person name="Heiman D."/>
            <person name="Howarth C."/>
            <person name="Mehta T."/>
            <person name="Neiman D."/>
            <person name="Pearson M."/>
            <person name="Roberts A."/>
            <person name="Saif S."/>
            <person name="Shea T."/>
            <person name="Shenoy N."/>
            <person name="Sisk P."/>
            <person name="Stolte C."/>
            <person name="Sykes S."/>
            <person name="White J."/>
            <person name="Yandava C."/>
            <person name="Haas B."/>
            <person name="Nusbaum C."/>
            <person name="Birren B."/>
        </authorList>
    </citation>
    <scope>NUCLEOTIDE SEQUENCE [LARGE SCALE GENOMIC DNA]</scope>
    <source>
        <strain evidence="9">ATCC 50818</strain>
    </source>
</reference>
<dbReference type="RefSeq" id="XP_004991576.1">
    <property type="nucleotide sequence ID" value="XM_004991519.1"/>
</dbReference>
<feature type="compositionally biased region" description="Acidic residues" evidence="7">
    <location>
        <begin position="567"/>
        <end position="582"/>
    </location>
</feature>
<dbReference type="InterPro" id="IPR043502">
    <property type="entry name" value="DNA/RNA_pol_sf"/>
</dbReference>
<name>F2UGA5_SALR5</name>
<feature type="domain" description="UmuC" evidence="8">
    <location>
        <begin position="3"/>
        <end position="268"/>
    </location>
</feature>
<dbReference type="GO" id="GO:0046872">
    <property type="term" value="F:metal ion binding"/>
    <property type="evidence" value="ECO:0007669"/>
    <property type="project" value="UniProtKB-KW"/>
</dbReference>
<evidence type="ECO:0000259" key="8">
    <source>
        <dbReference type="PROSITE" id="PS50173"/>
    </source>
</evidence>
<proteinExistence type="predicted"/>
<dbReference type="KEGG" id="sre:PTSG_12635"/>
<dbReference type="STRING" id="946362.F2UGA5"/>
<evidence type="ECO:0000256" key="6">
    <source>
        <dbReference type="ARBA" id="ARBA00023242"/>
    </source>
</evidence>
<feature type="region of interest" description="Disordered" evidence="7">
    <location>
        <begin position="23"/>
        <end position="56"/>
    </location>
</feature>
<dbReference type="GO" id="GO:0003887">
    <property type="term" value="F:DNA-directed DNA polymerase activity"/>
    <property type="evidence" value="ECO:0007669"/>
    <property type="project" value="TreeGrafter"/>
</dbReference>
<dbReference type="InterPro" id="IPR043128">
    <property type="entry name" value="Rev_trsase/Diguanyl_cyclase"/>
</dbReference>
<keyword evidence="2" id="KW-0808">Transferase</keyword>
<organism evidence="10">
    <name type="scientific">Salpingoeca rosetta (strain ATCC 50818 / BSB-021)</name>
    <dbReference type="NCBI Taxonomy" id="946362"/>
    <lineage>
        <taxon>Eukaryota</taxon>
        <taxon>Choanoflagellata</taxon>
        <taxon>Craspedida</taxon>
        <taxon>Salpingoecidae</taxon>
        <taxon>Salpingoeca</taxon>
    </lineage>
</organism>
<dbReference type="GO" id="GO:0006281">
    <property type="term" value="P:DNA repair"/>
    <property type="evidence" value="ECO:0007669"/>
    <property type="project" value="UniProtKB-KW"/>
</dbReference>
<evidence type="ECO:0000256" key="4">
    <source>
        <dbReference type="ARBA" id="ARBA00022763"/>
    </source>
</evidence>
<evidence type="ECO:0000313" key="9">
    <source>
        <dbReference type="EMBL" id="EGD75655.1"/>
    </source>
</evidence>
<dbReference type="InterPro" id="IPR001126">
    <property type="entry name" value="UmuC"/>
</dbReference>
<dbReference type="SUPFAM" id="SSF56672">
    <property type="entry name" value="DNA/RNA polymerases"/>
    <property type="match status" value="1"/>
</dbReference>